<dbReference type="VEuPathDB" id="FungiDB:H257_16579"/>
<dbReference type="PROSITE" id="PS50086">
    <property type="entry name" value="TBC_RABGAP"/>
    <property type="match status" value="1"/>
</dbReference>
<reference evidence="5 6" key="1">
    <citation type="submission" date="2018-08" db="EMBL/GenBank/DDBJ databases">
        <title>Aphanomyces genome sequencing and annotation.</title>
        <authorList>
            <person name="Minardi D."/>
            <person name="Oidtmann B."/>
            <person name="Van Der Giezen M."/>
            <person name="Studholme D.J."/>
        </authorList>
    </citation>
    <scope>NUCLEOTIDE SEQUENCE [LARGE SCALE GENOMIC DNA]</scope>
    <source>
        <strain evidence="5 6">Si</strain>
    </source>
</reference>
<feature type="domain" description="Rab-GAP TBC" evidence="4">
    <location>
        <begin position="1201"/>
        <end position="1471"/>
    </location>
</feature>
<keyword evidence="1" id="KW-0067">ATP-binding</keyword>
<dbReference type="Gene3D" id="3.30.200.20">
    <property type="entry name" value="Phosphorylase Kinase, domain 1"/>
    <property type="match status" value="1"/>
</dbReference>
<feature type="non-terminal residue" evidence="5">
    <location>
        <position position="1669"/>
    </location>
</feature>
<keyword evidence="1" id="KW-0547">Nucleotide-binding</keyword>
<feature type="compositionally biased region" description="Basic and acidic residues" evidence="2">
    <location>
        <begin position="390"/>
        <end position="399"/>
    </location>
</feature>
<feature type="compositionally biased region" description="Acidic residues" evidence="2">
    <location>
        <begin position="524"/>
        <end position="533"/>
    </location>
</feature>
<dbReference type="SUPFAM" id="SSF56112">
    <property type="entry name" value="Protein kinase-like (PK-like)"/>
    <property type="match status" value="1"/>
</dbReference>
<dbReference type="PANTHER" id="PTHR47219">
    <property type="entry name" value="RAB GTPASE-ACTIVATING PROTEIN 1-LIKE"/>
    <property type="match status" value="1"/>
</dbReference>
<evidence type="ECO:0000259" key="4">
    <source>
        <dbReference type="PROSITE" id="PS50086"/>
    </source>
</evidence>
<feature type="compositionally biased region" description="Low complexity" evidence="2">
    <location>
        <begin position="451"/>
        <end position="465"/>
    </location>
</feature>
<dbReference type="Gene3D" id="1.10.8.270">
    <property type="entry name" value="putative rabgap domain of human tbc1 domain family member 14 like domains"/>
    <property type="match status" value="1"/>
</dbReference>
<feature type="domain" description="Protein kinase" evidence="3">
    <location>
        <begin position="1581"/>
        <end position="1669"/>
    </location>
</feature>
<dbReference type="Pfam" id="PF14977">
    <property type="entry name" value="FAM194"/>
    <property type="match status" value="1"/>
</dbReference>
<protein>
    <recommendedName>
        <fullName evidence="7">Rab-GAP TBC domain-containing protein</fullName>
    </recommendedName>
</protein>
<evidence type="ECO:0000313" key="5">
    <source>
        <dbReference type="EMBL" id="RHY70937.1"/>
    </source>
</evidence>
<name>A0A3R6WMV7_APHAT</name>
<evidence type="ECO:0000313" key="6">
    <source>
        <dbReference type="Proteomes" id="UP000283543"/>
    </source>
</evidence>
<feature type="compositionally biased region" description="Basic and acidic residues" evidence="2">
    <location>
        <begin position="560"/>
        <end position="586"/>
    </location>
</feature>
<dbReference type="SMART" id="SM00164">
    <property type="entry name" value="TBC"/>
    <property type="match status" value="1"/>
</dbReference>
<dbReference type="GO" id="GO:0004672">
    <property type="term" value="F:protein kinase activity"/>
    <property type="evidence" value="ECO:0007669"/>
    <property type="project" value="InterPro"/>
</dbReference>
<dbReference type="InterPro" id="IPR017441">
    <property type="entry name" value="Protein_kinase_ATP_BS"/>
</dbReference>
<dbReference type="InterPro" id="IPR000195">
    <property type="entry name" value="Rab-GAP-TBC_dom"/>
</dbReference>
<feature type="compositionally biased region" description="Pro residues" evidence="2">
    <location>
        <begin position="776"/>
        <end position="789"/>
    </location>
</feature>
<feature type="region of interest" description="Disordered" evidence="2">
    <location>
        <begin position="519"/>
        <end position="596"/>
    </location>
</feature>
<accession>A0A3R6WMV7</accession>
<sequence>MMGSSKRYFCNESCCWFLAKHYICSLISRGGSTLSADQRQEEFIRLELARKRNTKTASTEAKLTSRGLRRSGRKSTQQRHHEFLLAPANRPRIEAIIARVSGVLAVVPYSTDFSQDDKEYVSHRFKLDMILTAFMPCEDPRRDPLGRMVDKLSWVQHSYTCLAEVGVDAKALVAAWERDGVFDSDGSDDDDDDDQGGNHLTVQISFDDMEADSEFARKERLVRRKAAARIIRRNVHNGSATSYWSQHVEEFRLFGNTFYKNIDTPLVKAQTSRLLTDEAKAAAADDKLNEGLAGRETRLKEVMHLAQHVSTFKVDDAIRNVGIAIQKRRLLENRCAVKLQLKWRAYRGGKVKMMLLLEELKRRKRKAAAKGLRKQPSTHNEIAPPLPRLKTPEPQRVSKEAVVPPQLKPQTPPTSSPVVTPQTPPATIKPKTPDKSPRASGRMRPSRSVEPTTAPAADVAPAIPTKSRPTAPPPSTMLKSTQVGVIGGRKGSILGSLVSSLADEKRQLDLQHMKMLMEATLPNDVDDDEDDDTIQPLSNRSSSKEESDDGFSLDQGESWMEGRGDREQIEDDKPVTNDPTVERDDTTDGTSAQRRKCSVVARPSVFLQDSTATDITTIAIGRRTSRMTSNLSKVSGEFGEPSESSEAVSGQVNATKGDMMEIAGGSRDDDDDTIEDDDEDVRLCMASWGLDENGAESQRRLESKLKSRRALKKSALMVVLANSLRKNKERSSGLFKRADDQSSSRYGFVDSLPPTQFVAPQPSRITVTPRKAAPLHPHPQPTAKPPSTPQPVAAVEAALSKHIKRLPGSSVAKDPLEATMAAYIGMFYASGNVLAVVSRVNGGKYTQLFDGTQTVEATNNPLIYCVCMTKDAESNSAHVQLLAAFNYAGIGFANFRSGAHRLVTTKLGVLVLHEDGSMAQEYPWGKASPDTPLPSPIEFNLNAILSFRCTSKANIQVTLQRDGHFLGHTASRHDTYLSKVLHQRVDGSLVLDIHPPTLIQRQVAFQVTDPVKKAQRHNWALPRLSSSGREAERVRPREHLQTVLDTNNALIPDQNYVVHDHNFVLDVQYGHDKHMYLSAPTESERLKWTQAIKATRGKCTLLPPDATVDGTKLPRDAASSASSSGFFGHLFQLPDSSASKSKRMMRKKRHATKERKDERKRARMAKMKKPFGSIWLEDVLPHWGDVAALPPHMVEALCFAGIPKELRGRAWSAMLGNRLQINEQLFDICRSRAKAVLLEMHLVQDKDEKCRLESLEQHKQQVNSHRNHQVAEQLHHNSRPQLTLPVHRPTDDTSLPSFSANEKASVVAEPPNVAEQLIADNERNIKLVQRDMPRTFGNHPLFQDGAAGTQKTYDVLEAYTCYRPDLGYVQGMSYLAAILCLHLDSFGAFRAMVSLMSTRLMFDMYRLEEDRTFLYLTVYDTVLKHELPTLYSHFQEIGMDPKMKRRAFTLFTRCVPLEVVLRIWDCYIYLGTPFFFQACMAILVMYEDTLLTLDLGDAMKFLHNVPKVRSILDSHTCMTAQPCSHHALSVPDKVMMGTKPLPAYTSSSSPDILPPPPPPPLEDYSPESPTCGYGIGFTDQYKLGETLGTGNFSVVREALHKPSGQRYAIKCIKKGGLSNDELEALTTEVAVLKQPENLLLTSKMDDASIKLADFGFAKRVDMHDEGLKT</sequence>
<evidence type="ECO:0000259" key="3">
    <source>
        <dbReference type="PROSITE" id="PS50011"/>
    </source>
</evidence>
<dbReference type="SUPFAM" id="SSF47923">
    <property type="entry name" value="Ypt/Rab-GAP domain of gyp1p"/>
    <property type="match status" value="2"/>
</dbReference>
<feature type="region of interest" description="Disordered" evidence="2">
    <location>
        <begin position="366"/>
        <end position="485"/>
    </location>
</feature>
<dbReference type="VEuPathDB" id="FungiDB:H257_16581"/>
<dbReference type="EMBL" id="QUTB01002865">
    <property type="protein sequence ID" value="RHY70937.1"/>
    <property type="molecule type" value="Genomic_DNA"/>
</dbReference>
<feature type="compositionally biased region" description="Basic residues" evidence="2">
    <location>
        <begin position="67"/>
        <end position="78"/>
    </location>
</feature>
<evidence type="ECO:0000256" key="2">
    <source>
        <dbReference type="SAM" id="MobiDB-lite"/>
    </source>
</evidence>
<dbReference type="PROSITE" id="PS50011">
    <property type="entry name" value="PROTEIN_KINASE_DOM"/>
    <property type="match status" value="1"/>
</dbReference>
<feature type="compositionally biased region" description="Pro residues" evidence="2">
    <location>
        <begin position="1552"/>
        <end position="1561"/>
    </location>
</feature>
<feature type="compositionally biased region" description="Basic residues" evidence="2">
    <location>
        <begin position="1140"/>
        <end position="1153"/>
    </location>
</feature>
<evidence type="ECO:0000256" key="1">
    <source>
        <dbReference type="PROSITE-ProRule" id="PRU10141"/>
    </source>
</evidence>
<proteinExistence type="predicted"/>
<dbReference type="Pfam" id="PF00566">
    <property type="entry name" value="RabGAP-TBC"/>
    <property type="match status" value="1"/>
</dbReference>
<dbReference type="InterPro" id="IPR029281">
    <property type="entry name" value="FAM194_C"/>
</dbReference>
<feature type="region of interest" description="Disordered" evidence="2">
    <location>
        <begin position="765"/>
        <end position="790"/>
    </location>
</feature>
<organism evidence="5 6">
    <name type="scientific">Aphanomyces astaci</name>
    <name type="common">Crayfish plague agent</name>
    <dbReference type="NCBI Taxonomy" id="112090"/>
    <lineage>
        <taxon>Eukaryota</taxon>
        <taxon>Sar</taxon>
        <taxon>Stramenopiles</taxon>
        <taxon>Oomycota</taxon>
        <taxon>Saprolegniomycetes</taxon>
        <taxon>Saprolegniales</taxon>
        <taxon>Verrucalvaceae</taxon>
        <taxon>Aphanomyces</taxon>
    </lineage>
</organism>
<feature type="binding site" evidence="1">
    <location>
        <position position="1614"/>
    </location>
    <ligand>
        <name>ATP</name>
        <dbReference type="ChEBI" id="CHEBI:30616"/>
    </ligand>
</feature>
<evidence type="ECO:0008006" key="7">
    <source>
        <dbReference type="Google" id="ProtNLM"/>
    </source>
</evidence>
<dbReference type="Gene3D" id="1.10.472.80">
    <property type="entry name" value="Ypt/Rab-GAP domain of gyp1p, domain 3"/>
    <property type="match status" value="1"/>
</dbReference>
<feature type="compositionally biased region" description="Pro residues" evidence="2">
    <location>
        <begin position="406"/>
        <end position="415"/>
    </location>
</feature>
<dbReference type="InterPro" id="IPR050302">
    <property type="entry name" value="Rab_GAP_TBC_domain"/>
</dbReference>
<feature type="region of interest" description="Disordered" evidence="2">
    <location>
        <begin position="1544"/>
        <end position="1564"/>
    </location>
</feature>
<dbReference type="GO" id="GO:0005096">
    <property type="term" value="F:GTPase activator activity"/>
    <property type="evidence" value="ECO:0007669"/>
    <property type="project" value="TreeGrafter"/>
</dbReference>
<dbReference type="GO" id="GO:0031267">
    <property type="term" value="F:small GTPase binding"/>
    <property type="evidence" value="ECO:0007669"/>
    <property type="project" value="TreeGrafter"/>
</dbReference>
<dbReference type="InterPro" id="IPR000719">
    <property type="entry name" value="Prot_kinase_dom"/>
</dbReference>
<feature type="region of interest" description="Disordered" evidence="2">
    <location>
        <begin position="55"/>
        <end position="79"/>
    </location>
</feature>
<dbReference type="VEuPathDB" id="FungiDB:H257_16578"/>
<comment type="caution">
    <text evidence="5">The sequence shown here is derived from an EMBL/GenBank/DDBJ whole genome shotgun (WGS) entry which is preliminary data.</text>
</comment>
<gene>
    <name evidence="5" type="ORF">DYB34_001491</name>
</gene>
<dbReference type="GO" id="GO:0005524">
    <property type="term" value="F:ATP binding"/>
    <property type="evidence" value="ECO:0007669"/>
    <property type="project" value="UniProtKB-UniRule"/>
</dbReference>
<dbReference type="PANTHER" id="PTHR47219:SF9">
    <property type="entry name" value="GTPASE ACTIVATING PROTEIN AND CENTROSOME-ASSOCIATED, ISOFORM B"/>
    <property type="match status" value="1"/>
</dbReference>
<dbReference type="InterPro" id="IPR011009">
    <property type="entry name" value="Kinase-like_dom_sf"/>
</dbReference>
<dbReference type="Gene3D" id="1.10.10.750">
    <property type="entry name" value="Ypt/Rab-GAP domain of gyp1p, domain 1"/>
    <property type="match status" value="1"/>
</dbReference>
<dbReference type="Proteomes" id="UP000283543">
    <property type="component" value="Unassembled WGS sequence"/>
</dbReference>
<feature type="region of interest" description="Disordered" evidence="2">
    <location>
        <begin position="1138"/>
        <end position="1160"/>
    </location>
</feature>
<dbReference type="PROSITE" id="PS00107">
    <property type="entry name" value="PROTEIN_KINASE_ATP"/>
    <property type="match status" value="1"/>
</dbReference>
<dbReference type="InterPro" id="IPR035969">
    <property type="entry name" value="Rab-GAP_TBC_sf"/>
</dbReference>